<organism evidence="1 2">
    <name type="scientific">Bacillus seohaeanensis</name>
    <dbReference type="NCBI Taxonomy" id="284580"/>
    <lineage>
        <taxon>Bacteria</taxon>
        <taxon>Bacillati</taxon>
        <taxon>Bacillota</taxon>
        <taxon>Bacilli</taxon>
        <taxon>Bacillales</taxon>
        <taxon>Bacillaceae</taxon>
        <taxon>Bacillus</taxon>
    </lineage>
</organism>
<dbReference type="EMBL" id="JBHUMF010000001">
    <property type="protein sequence ID" value="MFD2679186.1"/>
    <property type="molecule type" value="Genomic_DNA"/>
</dbReference>
<name>A0ABW5RLZ9_9BACI</name>
<reference evidence="2" key="1">
    <citation type="journal article" date="2019" name="Int. J. Syst. Evol. Microbiol.">
        <title>The Global Catalogue of Microorganisms (GCM) 10K type strain sequencing project: providing services to taxonomists for standard genome sequencing and annotation.</title>
        <authorList>
            <consortium name="The Broad Institute Genomics Platform"/>
            <consortium name="The Broad Institute Genome Sequencing Center for Infectious Disease"/>
            <person name="Wu L."/>
            <person name="Ma J."/>
        </authorList>
    </citation>
    <scope>NUCLEOTIDE SEQUENCE [LARGE SCALE GENOMIC DNA]</scope>
    <source>
        <strain evidence="2">KCTC 3913</strain>
    </source>
</reference>
<dbReference type="InterPro" id="IPR036116">
    <property type="entry name" value="FN3_sf"/>
</dbReference>
<dbReference type="Pfam" id="PF11579">
    <property type="entry name" value="DUF3238"/>
    <property type="match status" value="1"/>
</dbReference>
<keyword evidence="2" id="KW-1185">Reference proteome</keyword>
<dbReference type="SUPFAM" id="SSF49265">
    <property type="entry name" value="Fibronectin type III"/>
    <property type="match status" value="1"/>
</dbReference>
<dbReference type="InterPro" id="IPR021631">
    <property type="entry name" value="DUF3238"/>
</dbReference>
<sequence length="348" mass="39549">MSKENSIENEYEKETPLTSTVSKDSVILDWEPMVDGDGVYQIYRDNKKVGETQETQFIDNTIQMAKDYSYKIVATKRASESEIKEINQSLLKANVDLDEVPEEAYNYNKSLTKIVETLSEVSEDELSKSGLLDPIGASKIKGNSTVANALASDYTGYILRYQTFIPYKHVKNPNAFDEFLSGYGYDTYLNGNNRSFGFFENSFKTRSDVYAEWSGSSAYSIQYPDVGVSILYDNDYDEITRGTASTDGIKHYPERNTSTYIEWHEIASVGVPFSATYPNIDYRYDARMYKNGNITASGNHDKAPNHEVYLARAYSSLPAVTLHTYEIPNQDAFQNLIPIFPNEYWQVN</sequence>
<proteinExistence type="predicted"/>
<dbReference type="Gene3D" id="2.60.40.10">
    <property type="entry name" value="Immunoglobulins"/>
    <property type="match status" value="1"/>
</dbReference>
<evidence type="ECO:0000313" key="2">
    <source>
        <dbReference type="Proteomes" id="UP001597506"/>
    </source>
</evidence>
<comment type="caution">
    <text evidence="1">The sequence shown here is derived from an EMBL/GenBank/DDBJ whole genome shotgun (WGS) entry which is preliminary data.</text>
</comment>
<dbReference type="InterPro" id="IPR013783">
    <property type="entry name" value="Ig-like_fold"/>
</dbReference>
<dbReference type="Proteomes" id="UP001597506">
    <property type="component" value="Unassembled WGS sequence"/>
</dbReference>
<evidence type="ECO:0000313" key="1">
    <source>
        <dbReference type="EMBL" id="MFD2679186.1"/>
    </source>
</evidence>
<gene>
    <name evidence="1" type="ORF">ACFSUL_00315</name>
</gene>
<dbReference type="RefSeq" id="WP_377931613.1">
    <property type="nucleotide sequence ID" value="NZ_JBHUMF010000001.1"/>
</dbReference>
<accession>A0ABW5RLZ9</accession>
<protein>
    <submittedName>
        <fullName evidence="1">DUF3238 domain-containing protein</fullName>
    </submittedName>
</protein>